<accession>A0ACB7YVU4</accession>
<evidence type="ECO:0000313" key="2">
    <source>
        <dbReference type="Proteomes" id="UP000828048"/>
    </source>
</evidence>
<dbReference type="Proteomes" id="UP000828048">
    <property type="component" value="Chromosome 3"/>
</dbReference>
<reference evidence="1 2" key="1">
    <citation type="journal article" date="2021" name="Hortic Res">
        <title>High-quality reference genome and annotation aids understanding of berry development for evergreen blueberry (Vaccinium darrowii).</title>
        <authorList>
            <person name="Yu J."/>
            <person name="Hulse-Kemp A.M."/>
            <person name="Babiker E."/>
            <person name="Staton M."/>
        </authorList>
    </citation>
    <scope>NUCLEOTIDE SEQUENCE [LARGE SCALE GENOMIC DNA]</scope>
    <source>
        <strain evidence="2">cv. NJ 8807/NJ 8810</strain>
        <tissue evidence="1">Young leaf</tissue>
    </source>
</reference>
<proteinExistence type="predicted"/>
<sequence>MEPKPLTTTNKDKSIAVAVEKNSQKGEQIEKVVQWEDFEQELARLVSLSSALNEAKEKKLLIQQKLDNFIQVEAESLSRSNQLDEMREKLESRKLIMGNTSMHVNAIEGNVKREEERLSNEIRSLLVAGTALSGASKRLQEANRLLSGERGYVRLRNMQKLLRVRQQYMISQVSLLYPVKVVIGHALEQELESFTSSFRLGNSAGSKPVDQRSLTILGLDLTVLPFKKMSLFADKKEIQRSATALGYVAHAVSLIASCLQVPLRYPIRLGGSRSYIHDYAPSSEPTSSDSVSNSQLSSDLKGTDFPLFLDGQEATRAAYAVFLLNKDIEQLLNFIGVNSLGPRHVLANLKELLRTILSPEYRDTSAAIVERFICQHVPSGEDKILCTIVSMPVVAKEERMAFVFTSWTPKKPPSRRFFGCRKYYIGESCDFFEWLDDKICARGKMVLLPLRNENLVLHARIQEYEKKIAEYEITEKKIADYEEMEKKLKDYNIMVAKLKGYEAREKKTLEILGSYSFVYMHILGF</sequence>
<evidence type="ECO:0000313" key="1">
    <source>
        <dbReference type="EMBL" id="KAH7857369.1"/>
    </source>
</evidence>
<gene>
    <name evidence="1" type="ORF">Vadar_011918</name>
</gene>
<name>A0ACB7YVU4_9ERIC</name>
<dbReference type="EMBL" id="CM037153">
    <property type="protein sequence ID" value="KAH7857369.1"/>
    <property type="molecule type" value="Genomic_DNA"/>
</dbReference>
<protein>
    <submittedName>
        <fullName evidence="1">Uncharacterized protein</fullName>
    </submittedName>
</protein>
<comment type="caution">
    <text evidence="1">The sequence shown here is derived from an EMBL/GenBank/DDBJ whole genome shotgun (WGS) entry which is preliminary data.</text>
</comment>
<organism evidence="1 2">
    <name type="scientific">Vaccinium darrowii</name>
    <dbReference type="NCBI Taxonomy" id="229202"/>
    <lineage>
        <taxon>Eukaryota</taxon>
        <taxon>Viridiplantae</taxon>
        <taxon>Streptophyta</taxon>
        <taxon>Embryophyta</taxon>
        <taxon>Tracheophyta</taxon>
        <taxon>Spermatophyta</taxon>
        <taxon>Magnoliopsida</taxon>
        <taxon>eudicotyledons</taxon>
        <taxon>Gunneridae</taxon>
        <taxon>Pentapetalae</taxon>
        <taxon>asterids</taxon>
        <taxon>Ericales</taxon>
        <taxon>Ericaceae</taxon>
        <taxon>Vaccinioideae</taxon>
        <taxon>Vaccinieae</taxon>
        <taxon>Vaccinium</taxon>
    </lineage>
</organism>
<keyword evidence="2" id="KW-1185">Reference proteome</keyword>